<organism evidence="13 14">
    <name type="scientific">Gemmatimonas phototrophica</name>
    <dbReference type="NCBI Taxonomy" id="1379270"/>
    <lineage>
        <taxon>Bacteria</taxon>
        <taxon>Pseudomonadati</taxon>
        <taxon>Gemmatimonadota</taxon>
        <taxon>Gemmatimonadia</taxon>
        <taxon>Gemmatimonadales</taxon>
        <taxon>Gemmatimonadaceae</taxon>
        <taxon>Gemmatimonas</taxon>
    </lineage>
</organism>
<evidence type="ECO:0000313" key="13">
    <source>
        <dbReference type="EMBL" id="AMW06453.1"/>
    </source>
</evidence>
<evidence type="ECO:0000256" key="9">
    <source>
        <dbReference type="ARBA" id="ARBA00049534"/>
    </source>
</evidence>
<dbReference type="KEGG" id="gph:GEMMAAP_01075"/>
<evidence type="ECO:0000259" key="12">
    <source>
        <dbReference type="Pfam" id="PF00117"/>
    </source>
</evidence>
<dbReference type="UniPathway" id="UPA00031">
    <property type="reaction ID" value="UER00010"/>
</dbReference>
<name>A0A143BPA7_9BACT</name>
<evidence type="ECO:0000256" key="7">
    <source>
        <dbReference type="ARBA" id="ARBA00023239"/>
    </source>
</evidence>
<dbReference type="SUPFAM" id="SSF52317">
    <property type="entry name" value="Class I glutamine amidotransferase-like"/>
    <property type="match status" value="1"/>
</dbReference>
<comment type="subunit">
    <text evidence="2 10">Heterodimer of HisH and HisF.</text>
</comment>
<dbReference type="eggNOG" id="COG0118">
    <property type="taxonomic scope" value="Bacteria"/>
</dbReference>
<dbReference type="GO" id="GO:0004359">
    <property type="term" value="F:glutaminase activity"/>
    <property type="evidence" value="ECO:0007669"/>
    <property type="project" value="UniProtKB-EC"/>
</dbReference>
<keyword evidence="3 10" id="KW-0028">Amino-acid biosynthesis</keyword>
<evidence type="ECO:0000256" key="2">
    <source>
        <dbReference type="ARBA" id="ARBA00011152"/>
    </source>
</evidence>
<dbReference type="PANTHER" id="PTHR42701:SF1">
    <property type="entry name" value="IMIDAZOLE GLYCEROL PHOSPHATE SYNTHASE SUBUNIT HISH"/>
    <property type="match status" value="1"/>
</dbReference>
<dbReference type="PROSITE" id="PS51273">
    <property type="entry name" value="GATASE_TYPE_1"/>
    <property type="match status" value="1"/>
</dbReference>
<evidence type="ECO:0000256" key="1">
    <source>
        <dbReference type="ARBA" id="ARBA00005091"/>
    </source>
</evidence>
<sequence length="219" mass="22538">MNSVASALPLRVSIFDYGAGNLHSLIKAIEAGGASVTVNVDPVAAVANTDALILPGVGAFAPAAERLAPGLIAMRTALLGGLPALGICLGMQLLFDASDEGPGSGLGIVPGRVTRLAAERVPQIGWNHLDEVHDPLLQAAALNVAYYANSFVCRPTSDGAPFVTAWSEHEGDRFAAAVRRGNVVGTQFHPEKSSAPGVAFVKGFLDFASSVATHNRSSV</sequence>
<comment type="catalytic activity">
    <reaction evidence="8 10">
        <text>5-[(5-phospho-1-deoxy-D-ribulos-1-ylimino)methylamino]-1-(5-phospho-beta-D-ribosyl)imidazole-4-carboxamide + L-glutamine = D-erythro-1-(imidazol-4-yl)glycerol 3-phosphate + 5-amino-1-(5-phospho-beta-D-ribosyl)imidazole-4-carboxamide + L-glutamate + H(+)</text>
        <dbReference type="Rhea" id="RHEA:24793"/>
        <dbReference type="ChEBI" id="CHEBI:15378"/>
        <dbReference type="ChEBI" id="CHEBI:29985"/>
        <dbReference type="ChEBI" id="CHEBI:58278"/>
        <dbReference type="ChEBI" id="CHEBI:58359"/>
        <dbReference type="ChEBI" id="CHEBI:58475"/>
        <dbReference type="ChEBI" id="CHEBI:58525"/>
        <dbReference type="EC" id="4.3.2.10"/>
    </reaction>
</comment>
<comment type="subcellular location">
    <subcellularLocation>
        <location evidence="10">Cytoplasm</location>
    </subcellularLocation>
</comment>
<keyword evidence="5 10" id="KW-0315">Glutamine amidotransferase</keyword>
<feature type="active site" evidence="10 11">
    <location>
        <position position="191"/>
    </location>
</feature>
<dbReference type="PIRSF" id="PIRSF000495">
    <property type="entry name" value="Amidotransf_hisH"/>
    <property type="match status" value="1"/>
</dbReference>
<dbReference type="EC" id="3.5.1.2" evidence="10"/>
<evidence type="ECO:0000256" key="10">
    <source>
        <dbReference type="HAMAP-Rule" id="MF_00278"/>
    </source>
</evidence>
<reference evidence="13 14" key="1">
    <citation type="journal article" date="2014" name="Proc. Natl. Acad. Sci. U.S.A.">
        <title>Functional type 2 photosynthetic reaction centers found in the rare bacterial phylum Gemmatimonadetes.</title>
        <authorList>
            <person name="Zeng Y."/>
            <person name="Feng F."/>
            <person name="Medova H."/>
            <person name="Dean J."/>
            <person name="Koblizek M."/>
        </authorList>
    </citation>
    <scope>NUCLEOTIDE SEQUENCE [LARGE SCALE GENOMIC DNA]</scope>
    <source>
        <strain evidence="13 14">AP64</strain>
    </source>
</reference>
<dbReference type="GO" id="GO:0005737">
    <property type="term" value="C:cytoplasm"/>
    <property type="evidence" value="ECO:0007669"/>
    <property type="project" value="UniProtKB-SubCell"/>
</dbReference>
<keyword evidence="13" id="KW-0808">Transferase</keyword>
<evidence type="ECO:0000256" key="11">
    <source>
        <dbReference type="PIRSR" id="PIRSR000495-1"/>
    </source>
</evidence>
<proteinExistence type="inferred from homology"/>
<dbReference type="AlphaFoldDB" id="A0A143BPA7"/>
<keyword evidence="4 10" id="KW-0378">Hydrolase</keyword>
<dbReference type="GO" id="GO:0000107">
    <property type="term" value="F:imidazoleglycerol-phosphate synthase activity"/>
    <property type="evidence" value="ECO:0007669"/>
    <property type="project" value="UniProtKB-UniRule"/>
</dbReference>
<dbReference type="STRING" id="1379270.GEMMAAP_01075"/>
<evidence type="ECO:0000256" key="8">
    <source>
        <dbReference type="ARBA" id="ARBA00047838"/>
    </source>
</evidence>
<gene>
    <name evidence="10" type="primary">hisH</name>
    <name evidence="13" type="ORF">GEMMAAP_01075</name>
</gene>
<dbReference type="EC" id="4.3.2.10" evidence="10"/>
<dbReference type="Pfam" id="PF00117">
    <property type="entry name" value="GATase"/>
    <property type="match status" value="1"/>
</dbReference>
<dbReference type="Gene3D" id="3.40.50.880">
    <property type="match status" value="1"/>
</dbReference>
<dbReference type="InterPro" id="IPR029062">
    <property type="entry name" value="Class_I_gatase-like"/>
</dbReference>
<feature type="domain" description="Glutamine amidotransferase" evidence="12">
    <location>
        <begin position="14"/>
        <end position="197"/>
    </location>
</feature>
<dbReference type="InterPro" id="IPR010139">
    <property type="entry name" value="Imidazole-glycPsynth_HisH"/>
</dbReference>
<dbReference type="NCBIfam" id="TIGR01855">
    <property type="entry name" value="IMP_synth_hisH"/>
    <property type="match status" value="1"/>
</dbReference>
<dbReference type="Proteomes" id="UP000076404">
    <property type="component" value="Chromosome"/>
</dbReference>
<dbReference type="GO" id="GO:0000105">
    <property type="term" value="P:L-histidine biosynthetic process"/>
    <property type="evidence" value="ECO:0007669"/>
    <property type="project" value="UniProtKB-UniRule"/>
</dbReference>
<evidence type="ECO:0000256" key="5">
    <source>
        <dbReference type="ARBA" id="ARBA00022962"/>
    </source>
</evidence>
<dbReference type="HAMAP" id="MF_00278">
    <property type="entry name" value="HisH"/>
    <property type="match status" value="1"/>
</dbReference>
<keyword evidence="10" id="KW-0963">Cytoplasm</keyword>
<accession>A0A143BPA7</accession>
<comment type="catalytic activity">
    <reaction evidence="9 10">
        <text>L-glutamine + H2O = L-glutamate + NH4(+)</text>
        <dbReference type="Rhea" id="RHEA:15889"/>
        <dbReference type="ChEBI" id="CHEBI:15377"/>
        <dbReference type="ChEBI" id="CHEBI:28938"/>
        <dbReference type="ChEBI" id="CHEBI:29985"/>
        <dbReference type="ChEBI" id="CHEBI:58359"/>
        <dbReference type="EC" id="3.5.1.2"/>
    </reaction>
</comment>
<evidence type="ECO:0000256" key="6">
    <source>
        <dbReference type="ARBA" id="ARBA00023102"/>
    </source>
</evidence>
<dbReference type="GO" id="GO:0016829">
    <property type="term" value="F:lyase activity"/>
    <property type="evidence" value="ECO:0007669"/>
    <property type="project" value="UniProtKB-KW"/>
</dbReference>
<keyword evidence="14" id="KW-1185">Reference proteome</keyword>
<comment type="pathway">
    <text evidence="1 10">Amino-acid biosynthesis; L-histidine biosynthesis; L-histidine from 5-phospho-alpha-D-ribose 1-diphosphate: step 5/9.</text>
</comment>
<dbReference type="PANTHER" id="PTHR42701">
    <property type="entry name" value="IMIDAZOLE GLYCEROL PHOSPHATE SYNTHASE SUBUNIT HISH"/>
    <property type="match status" value="1"/>
</dbReference>
<keyword evidence="6 10" id="KW-0368">Histidine biosynthesis</keyword>
<protein>
    <recommendedName>
        <fullName evidence="10">Imidazole glycerol phosphate synthase subunit HisH</fullName>
        <ecNumber evidence="10">4.3.2.10</ecNumber>
    </recommendedName>
    <alternativeName>
        <fullName evidence="10">IGP synthase glutaminase subunit</fullName>
        <ecNumber evidence="10">3.5.1.2</ecNumber>
    </alternativeName>
    <alternativeName>
        <fullName evidence="10">IGP synthase subunit HisH</fullName>
    </alternativeName>
    <alternativeName>
        <fullName evidence="10">ImGP synthase subunit HisH</fullName>
        <shortName evidence="10">IGPS subunit HisH</shortName>
    </alternativeName>
</protein>
<evidence type="ECO:0000256" key="4">
    <source>
        <dbReference type="ARBA" id="ARBA00022801"/>
    </source>
</evidence>
<evidence type="ECO:0000313" key="14">
    <source>
        <dbReference type="Proteomes" id="UP000076404"/>
    </source>
</evidence>
<evidence type="ECO:0000256" key="3">
    <source>
        <dbReference type="ARBA" id="ARBA00022605"/>
    </source>
</evidence>
<feature type="active site" evidence="10 11">
    <location>
        <position position="189"/>
    </location>
</feature>
<dbReference type="EMBL" id="CP011454">
    <property type="protein sequence ID" value="AMW06453.1"/>
    <property type="molecule type" value="Genomic_DNA"/>
</dbReference>
<reference evidence="13 14" key="2">
    <citation type="journal article" date="2016" name="Environ. Microbiol. Rep.">
        <title>Metagenomic evidence for the presence of phototrophic Gemmatimonadetes bacteria in diverse environments.</title>
        <authorList>
            <person name="Zeng Y."/>
            <person name="Baumbach J."/>
            <person name="Barbosa E.G."/>
            <person name="Azevedo V."/>
            <person name="Zhang C."/>
            <person name="Koblizek M."/>
        </authorList>
    </citation>
    <scope>NUCLEOTIDE SEQUENCE [LARGE SCALE GENOMIC DNA]</scope>
    <source>
        <strain evidence="13 14">AP64</strain>
    </source>
</reference>
<dbReference type="OrthoDB" id="9807749at2"/>
<dbReference type="InterPro" id="IPR017926">
    <property type="entry name" value="GATASE"/>
</dbReference>
<comment type="function">
    <text evidence="10">IGPS catalyzes the conversion of PRFAR and glutamine to IGP, AICAR and glutamate. The HisH subunit catalyzes the hydrolysis of glutamine to glutamate and ammonia as part of the synthesis of IGP and AICAR. The resulting ammonia molecule is channeled to the active site of HisF.</text>
</comment>
<feature type="active site" description="Nucleophile" evidence="10 11">
    <location>
        <position position="88"/>
    </location>
</feature>
<keyword evidence="7 10" id="KW-0456">Lyase</keyword>